<dbReference type="Proteomes" id="UP000822476">
    <property type="component" value="Unassembled WGS sequence"/>
</dbReference>
<evidence type="ECO:0000256" key="12">
    <source>
        <dbReference type="SAM" id="Phobius"/>
    </source>
</evidence>
<dbReference type="PRINTS" id="PR00243">
    <property type="entry name" value="MUSCARINICR"/>
</dbReference>
<evidence type="ECO:0000256" key="4">
    <source>
        <dbReference type="ARBA" id="ARBA00022989"/>
    </source>
</evidence>
<keyword evidence="2" id="KW-1003">Cell membrane</keyword>
<keyword evidence="8 10" id="KW-0675">Receptor</keyword>
<dbReference type="PANTHER" id="PTHR24248">
    <property type="entry name" value="ADRENERGIC RECEPTOR-RELATED G-PROTEIN COUPLED RECEPTOR"/>
    <property type="match status" value="1"/>
</dbReference>
<evidence type="ECO:0000259" key="13">
    <source>
        <dbReference type="PROSITE" id="PS50262"/>
    </source>
</evidence>
<gene>
    <name evidence="14" type="ORF">EG68_00437</name>
</gene>
<organism evidence="14 15">
    <name type="scientific">Paragonimus skrjabini miyazakii</name>
    <dbReference type="NCBI Taxonomy" id="59628"/>
    <lineage>
        <taxon>Eukaryota</taxon>
        <taxon>Metazoa</taxon>
        <taxon>Spiralia</taxon>
        <taxon>Lophotrochozoa</taxon>
        <taxon>Platyhelminthes</taxon>
        <taxon>Trematoda</taxon>
        <taxon>Digenea</taxon>
        <taxon>Plagiorchiida</taxon>
        <taxon>Troglotremata</taxon>
        <taxon>Troglotrematidae</taxon>
        <taxon>Paragonimus</taxon>
    </lineage>
</organism>
<keyword evidence="15" id="KW-1185">Reference proteome</keyword>
<sequence length="755" mass="84304">MSADEQLTSGSPYPPHKVIILCIVLSIITAVTIGGNLLVILAVGLVKKLRTPSNFLIVSLALSDLLVGLLVIPLTGYIDMVDPKHLTEALCDTYISFDVLMCTASILNLCAISIDRYLAITRPLQYAAKRTPQRMVLMIGSVWIASALISIPPMFGFKEEFVPGKCEYNNNVIYQIYATCGAFYIPLVVMIVLYGRIFILARRMAQEDAKQKRVTDSVAVYANQINRSSVYLSGEFQTVRGTRQIDSIQGEQKLSTVVGKLKTSAIERRYPLPPSPLCRRQKPRLISKQCNPKPVTEVKQETEKLVGSTQECIEVSPQTPSNLSHTEEFEERVKALRKLRAEFFAAPPSRHSSSVILNFRRTSDENSRENMFDLTKAVELLNCKETENDVKQTSKRSPLQQSQSMRVNNEMVMMPTSQARCSMPPPPVLSISDYADDPSITCRASHVSEPISASTTTVEEKERTSRTDSLALPFNDGNKATTQLLRLKTRPLHVGRRSLASESSQRNGAGRCHSLAIPRNAVLRRLSSPSPSDQLPWRGTSLQESKQSIVERSTSRLFHRSSEQAAACPRSRTASWASIRMPIKRRKPRGHSETKAIKTLGVIMGCFCLCWIPFFIIQLVRPLYKMVNKEDLVVPDVVFSIFLWLGYINSTINPVIYAIFNQEFRMPFKQILTCRCRGINARLRSQRYATEYGGAASTLSGMGAAYTGIGDNGFPVFTNSVHKDKPEQLIQTGVRTNWPGSRHNSFNSNLLALPD</sequence>
<dbReference type="InterPro" id="IPR017452">
    <property type="entry name" value="GPCR_Rhodpsn_7TM"/>
</dbReference>
<keyword evidence="4 12" id="KW-1133">Transmembrane helix</keyword>
<comment type="subcellular location">
    <subcellularLocation>
        <location evidence="1">Cell membrane</location>
        <topology evidence="1">Multi-pass membrane protein</topology>
    </subcellularLocation>
</comment>
<dbReference type="PROSITE" id="PS00237">
    <property type="entry name" value="G_PROTEIN_RECEP_F1_1"/>
    <property type="match status" value="1"/>
</dbReference>
<feature type="transmembrane region" description="Helical" evidence="12">
    <location>
        <begin position="596"/>
        <end position="617"/>
    </location>
</feature>
<dbReference type="SUPFAM" id="SSF81321">
    <property type="entry name" value="Family A G protein-coupled receptor-like"/>
    <property type="match status" value="1"/>
</dbReference>
<evidence type="ECO:0000256" key="6">
    <source>
        <dbReference type="ARBA" id="ARBA00023136"/>
    </source>
</evidence>
<evidence type="ECO:0000256" key="1">
    <source>
        <dbReference type="ARBA" id="ARBA00004651"/>
    </source>
</evidence>
<dbReference type="InterPro" id="IPR000995">
    <property type="entry name" value="Musac_Ach_rcpt"/>
</dbReference>
<keyword evidence="6 12" id="KW-0472">Membrane</keyword>
<keyword evidence="3 10" id="KW-0812">Transmembrane</keyword>
<comment type="caution">
    <text evidence="14">The sequence shown here is derived from an EMBL/GenBank/DDBJ whole genome shotgun (WGS) entry which is preliminary data.</text>
</comment>
<feature type="transmembrane region" description="Helical" evidence="12">
    <location>
        <begin position="175"/>
        <end position="194"/>
    </location>
</feature>
<dbReference type="GO" id="GO:0045202">
    <property type="term" value="C:synapse"/>
    <property type="evidence" value="ECO:0007669"/>
    <property type="project" value="GOC"/>
</dbReference>
<dbReference type="SMART" id="SM01381">
    <property type="entry name" value="7TM_GPCR_Srsx"/>
    <property type="match status" value="1"/>
</dbReference>
<dbReference type="Gene3D" id="1.20.1070.10">
    <property type="entry name" value="Rhodopsin 7-helix transmembrane proteins"/>
    <property type="match status" value="2"/>
</dbReference>
<dbReference type="EMBL" id="JTDE01000093">
    <property type="protein sequence ID" value="KAF7262353.1"/>
    <property type="molecule type" value="Genomic_DNA"/>
</dbReference>
<dbReference type="PROSITE" id="PS50262">
    <property type="entry name" value="G_PROTEIN_RECEP_F1_2"/>
    <property type="match status" value="1"/>
</dbReference>
<evidence type="ECO:0000256" key="11">
    <source>
        <dbReference type="SAM" id="MobiDB-lite"/>
    </source>
</evidence>
<feature type="domain" description="G-protein coupled receptors family 1 profile" evidence="13">
    <location>
        <begin position="35"/>
        <end position="657"/>
    </location>
</feature>
<feature type="region of interest" description="Disordered" evidence="11">
    <location>
        <begin position="451"/>
        <end position="475"/>
    </location>
</feature>
<accession>A0A8S9Z9V5</accession>
<dbReference type="GO" id="GO:0043410">
    <property type="term" value="P:positive regulation of MAPK cascade"/>
    <property type="evidence" value="ECO:0007669"/>
    <property type="project" value="TreeGrafter"/>
</dbReference>
<evidence type="ECO:0000256" key="5">
    <source>
        <dbReference type="ARBA" id="ARBA00023040"/>
    </source>
</evidence>
<keyword evidence="5 10" id="KW-0297">G-protein coupled receptor</keyword>
<feature type="transmembrane region" description="Helical" evidence="12">
    <location>
        <begin position="18"/>
        <end position="43"/>
    </location>
</feature>
<evidence type="ECO:0000256" key="9">
    <source>
        <dbReference type="ARBA" id="ARBA00023224"/>
    </source>
</evidence>
<protein>
    <recommendedName>
        <fullName evidence="13">G-protein coupled receptors family 1 profile domain-containing protein</fullName>
    </recommendedName>
</protein>
<feature type="transmembrane region" description="Helical" evidence="12">
    <location>
        <begin position="135"/>
        <end position="155"/>
    </location>
</feature>
<feature type="transmembrane region" description="Helical" evidence="12">
    <location>
        <begin position="94"/>
        <end position="114"/>
    </location>
</feature>
<reference evidence="14" key="1">
    <citation type="submission" date="2019-07" db="EMBL/GenBank/DDBJ databases">
        <title>Annotation for the trematode Paragonimus miyazaki's.</title>
        <authorList>
            <person name="Choi Y.-J."/>
        </authorList>
    </citation>
    <scope>NUCLEOTIDE SEQUENCE</scope>
    <source>
        <strain evidence="14">Japan</strain>
    </source>
</reference>
<dbReference type="InterPro" id="IPR000276">
    <property type="entry name" value="GPCR_Rhodpsn"/>
</dbReference>
<evidence type="ECO:0000256" key="3">
    <source>
        <dbReference type="ARBA" id="ARBA00022692"/>
    </source>
</evidence>
<evidence type="ECO:0000256" key="2">
    <source>
        <dbReference type="ARBA" id="ARBA00022475"/>
    </source>
</evidence>
<evidence type="ECO:0000313" key="14">
    <source>
        <dbReference type="EMBL" id="KAF7262353.1"/>
    </source>
</evidence>
<dbReference type="GO" id="GO:0016907">
    <property type="term" value="F:G protein-coupled acetylcholine receptor activity"/>
    <property type="evidence" value="ECO:0007669"/>
    <property type="project" value="InterPro"/>
</dbReference>
<dbReference type="GO" id="GO:0004993">
    <property type="term" value="F:G protein-coupled serotonin receptor activity"/>
    <property type="evidence" value="ECO:0007669"/>
    <property type="project" value="UniProtKB-ARBA"/>
</dbReference>
<dbReference type="AlphaFoldDB" id="A0A8S9Z9V5"/>
<dbReference type="OrthoDB" id="5977853at2759"/>
<comment type="similarity">
    <text evidence="10">Belongs to the G-protein coupled receptor 1 family.</text>
</comment>
<feature type="transmembrane region" description="Helical" evidence="12">
    <location>
        <begin position="637"/>
        <end position="660"/>
    </location>
</feature>
<dbReference type="GO" id="GO:0005886">
    <property type="term" value="C:plasma membrane"/>
    <property type="evidence" value="ECO:0007669"/>
    <property type="project" value="UniProtKB-SubCell"/>
</dbReference>
<dbReference type="CDD" id="cd15329">
    <property type="entry name" value="7tmA_5-HT7"/>
    <property type="match status" value="1"/>
</dbReference>
<keyword evidence="7" id="KW-1015">Disulfide bond</keyword>
<evidence type="ECO:0000313" key="15">
    <source>
        <dbReference type="Proteomes" id="UP000822476"/>
    </source>
</evidence>
<name>A0A8S9Z9V5_9TREM</name>
<dbReference type="PRINTS" id="PR00237">
    <property type="entry name" value="GPCRRHODOPSN"/>
</dbReference>
<proteinExistence type="inferred from homology"/>
<feature type="transmembrane region" description="Helical" evidence="12">
    <location>
        <begin position="55"/>
        <end position="74"/>
    </location>
</feature>
<dbReference type="PANTHER" id="PTHR24248:SF199">
    <property type="entry name" value="IP13425P-RELATED"/>
    <property type="match status" value="1"/>
</dbReference>
<evidence type="ECO:0000256" key="7">
    <source>
        <dbReference type="ARBA" id="ARBA00023157"/>
    </source>
</evidence>
<dbReference type="Pfam" id="PF00001">
    <property type="entry name" value="7tm_1"/>
    <property type="match status" value="2"/>
</dbReference>
<dbReference type="GO" id="GO:0071880">
    <property type="term" value="P:adenylate cyclase-activating adrenergic receptor signaling pathway"/>
    <property type="evidence" value="ECO:0007669"/>
    <property type="project" value="TreeGrafter"/>
</dbReference>
<evidence type="ECO:0000256" key="10">
    <source>
        <dbReference type="RuleBase" id="RU000688"/>
    </source>
</evidence>
<keyword evidence="9 10" id="KW-0807">Transducer</keyword>
<evidence type="ECO:0000256" key="8">
    <source>
        <dbReference type="ARBA" id="ARBA00023170"/>
    </source>
</evidence>